<proteinExistence type="inferred from homology"/>
<feature type="region of interest" description="Disordered" evidence="5">
    <location>
        <begin position="224"/>
        <end position="264"/>
    </location>
</feature>
<protein>
    <submittedName>
        <fullName evidence="6">Nucleolar protein,Nop52-domain-containing protein</fullName>
    </submittedName>
</protein>
<dbReference type="EMBL" id="MU001634">
    <property type="protein sequence ID" value="KAF2484435.1"/>
    <property type="molecule type" value="Genomic_DNA"/>
</dbReference>
<dbReference type="GeneID" id="54474333"/>
<reference evidence="6" key="1">
    <citation type="journal article" date="2020" name="Stud. Mycol.">
        <title>101 Dothideomycetes genomes: a test case for predicting lifestyles and emergence of pathogens.</title>
        <authorList>
            <person name="Haridas S."/>
            <person name="Albert R."/>
            <person name="Binder M."/>
            <person name="Bloem J."/>
            <person name="Labutti K."/>
            <person name="Salamov A."/>
            <person name="Andreopoulos B."/>
            <person name="Baker S."/>
            <person name="Barry K."/>
            <person name="Bills G."/>
            <person name="Bluhm B."/>
            <person name="Cannon C."/>
            <person name="Castanera R."/>
            <person name="Culley D."/>
            <person name="Daum C."/>
            <person name="Ezra D."/>
            <person name="Gonzalez J."/>
            <person name="Henrissat B."/>
            <person name="Kuo A."/>
            <person name="Liang C."/>
            <person name="Lipzen A."/>
            <person name="Lutzoni F."/>
            <person name="Magnuson J."/>
            <person name="Mondo S."/>
            <person name="Nolan M."/>
            <person name="Ohm R."/>
            <person name="Pangilinan J."/>
            <person name="Park H.-J."/>
            <person name="Ramirez L."/>
            <person name="Alfaro M."/>
            <person name="Sun H."/>
            <person name="Tritt A."/>
            <person name="Yoshinaga Y."/>
            <person name="Zwiers L.-H."/>
            <person name="Turgeon B."/>
            <person name="Goodwin S."/>
            <person name="Spatafora J."/>
            <person name="Crous P."/>
            <person name="Grigoriev I."/>
        </authorList>
    </citation>
    <scope>NUCLEOTIDE SEQUENCE</scope>
    <source>
        <strain evidence="6">CBS 113389</strain>
    </source>
</reference>
<evidence type="ECO:0000313" key="6">
    <source>
        <dbReference type="EMBL" id="KAF2484435.1"/>
    </source>
</evidence>
<dbReference type="Pfam" id="PF05997">
    <property type="entry name" value="Nop52"/>
    <property type="match status" value="1"/>
</dbReference>
<evidence type="ECO:0000256" key="2">
    <source>
        <dbReference type="ARBA" id="ARBA00006374"/>
    </source>
</evidence>
<evidence type="ECO:0000256" key="3">
    <source>
        <dbReference type="ARBA" id="ARBA00022552"/>
    </source>
</evidence>
<dbReference type="GO" id="GO:0005634">
    <property type="term" value="C:nucleus"/>
    <property type="evidence" value="ECO:0007669"/>
    <property type="project" value="UniProtKB-SubCell"/>
</dbReference>
<accession>A0A6A6PWQ3</accession>
<dbReference type="OrthoDB" id="2019504at2759"/>
<dbReference type="RefSeq" id="XP_033591004.1">
    <property type="nucleotide sequence ID" value="XM_033733331.1"/>
</dbReference>
<keyword evidence="3" id="KW-0698">rRNA processing</keyword>
<sequence>MPATTATSGEANPFLKQLASSNRKTRDQALESLRTYLQRPAAFDELDFLKLWKGLFFCMWMSDKPLTQQRLARDLADLVHVVKSKENFLGFVQAFWLTMAREWGGIDALRMDKFLYLVRCYLNRGFERVSRRGWSDDALCDQYLHILELVPLNTDDPKVPHGLRFHVIDIYVDELDKVDTKRDVPLEKVISPMEKLSKSSLSKAVRQRAQAALEDERLHDWRNVHQELDQSDDGDVVGDGHQEHQRQARGSAAGEEDEFGGFDD</sequence>
<feature type="compositionally biased region" description="Acidic residues" evidence="5">
    <location>
        <begin position="254"/>
        <end position="264"/>
    </location>
</feature>
<comment type="similarity">
    <text evidence="2">Belongs to the RRP1 family.</text>
</comment>
<dbReference type="InterPro" id="IPR010301">
    <property type="entry name" value="RRP1"/>
</dbReference>
<evidence type="ECO:0000313" key="7">
    <source>
        <dbReference type="Proteomes" id="UP000799767"/>
    </source>
</evidence>
<dbReference type="AlphaFoldDB" id="A0A6A6PWQ3"/>
<evidence type="ECO:0000256" key="1">
    <source>
        <dbReference type="ARBA" id="ARBA00004123"/>
    </source>
</evidence>
<dbReference type="PANTHER" id="PTHR13026:SF0">
    <property type="entry name" value="RIBOSOMAL RNA PROCESSING 1B"/>
    <property type="match status" value="1"/>
</dbReference>
<dbReference type="GO" id="GO:0030688">
    <property type="term" value="C:preribosome, small subunit precursor"/>
    <property type="evidence" value="ECO:0007669"/>
    <property type="project" value="InterPro"/>
</dbReference>
<name>A0A6A6PWQ3_9PEZI</name>
<evidence type="ECO:0000256" key="4">
    <source>
        <dbReference type="ARBA" id="ARBA00023242"/>
    </source>
</evidence>
<organism evidence="6 7">
    <name type="scientific">Neohortaea acidophila</name>
    <dbReference type="NCBI Taxonomy" id="245834"/>
    <lineage>
        <taxon>Eukaryota</taxon>
        <taxon>Fungi</taxon>
        <taxon>Dikarya</taxon>
        <taxon>Ascomycota</taxon>
        <taxon>Pezizomycotina</taxon>
        <taxon>Dothideomycetes</taxon>
        <taxon>Dothideomycetidae</taxon>
        <taxon>Mycosphaerellales</taxon>
        <taxon>Teratosphaeriaceae</taxon>
        <taxon>Neohortaea</taxon>
    </lineage>
</organism>
<keyword evidence="7" id="KW-1185">Reference proteome</keyword>
<gene>
    <name evidence="6" type="ORF">BDY17DRAFT_295626</name>
</gene>
<keyword evidence="4" id="KW-0539">Nucleus</keyword>
<comment type="subcellular location">
    <subcellularLocation>
        <location evidence="1">Nucleus</location>
    </subcellularLocation>
</comment>
<dbReference type="Proteomes" id="UP000799767">
    <property type="component" value="Unassembled WGS sequence"/>
</dbReference>
<evidence type="ECO:0000256" key="5">
    <source>
        <dbReference type="SAM" id="MobiDB-lite"/>
    </source>
</evidence>
<dbReference type="PANTHER" id="PTHR13026">
    <property type="entry name" value="NNP-1 PROTEIN NOVEL NUCLEAR PROTEIN 1 NOP52"/>
    <property type="match status" value="1"/>
</dbReference>
<dbReference type="GO" id="GO:0006364">
    <property type="term" value="P:rRNA processing"/>
    <property type="evidence" value="ECO:0007669"/>
    <property type="project" value="UniProtKB-KW"/>
</dbReference>